<evidence type="ECO:0000313" key="3">
    <source>
        <dbReference type="Proteomes" id="UP000614741"/>
    </source>
</evidence>
<feature type="region of interest" description="Disordered" evidence="1">
    <location>
        <begin position="86"/>
        <end position="110"/>
    </location>
</feature>
<evidence type="ECO:0000313" key="2">
    <source>
        <dbReference type="EMBL" id="GIG39856.1"/>
    </source>
</evidence>
<protein>
    <submittedName>
        <fullName evidence="2">Uncharacterized protein</fullName>
    </submittedName>
</protein>
<organism evidence="2 3">
    <name type="scientific">Cellulomonas phragmiteti</name>
    <dbReference type="NCBI Taxonomy" id="478780"/>
    <lineage>
        <taxon>Bacteria</taxon>
        <taxon>Bacillati</taxon>
        <taxon>Actinomycetota</taxon>
        <taxon>Actinomycetes</taxon>
        <taxon>Micrococcales</taxon>
        <taxon>Cellulomonadaceae</taxon>
        <taxon>Cellulomonas</taxon>
    </lineage>
</organism>
<dbReference type="EMBL" id="BONP01000007">
    <property type="protein sequence ID" value="GIG39856.1"/>
    <property type="molecule type" value="Genomic_DNA"/>
</dbReference>
<feature type="compositionally biased region" description="Basic residues" evidence="1">
    <location>
        <begin position="86"/>
        <end position="99"/>
    </location>
</feature>
<evidence type="ECO:0000256" key="1">
    <source>
        <dbReference type="SAM" id="MobiDB-lite"/>
    </source>
</evidence>
<comment type="caution">
    <text evidence="2">The sequence shown here is derived from an EMBL/GenBank/DDBJ whole genome shotgun (WGS) entry which is preliminary data.</text>
</comment>
<sequence length="110" mass="12265">MLWFTVWTVLTLATLAGAFWLGRRLWRSAVALGHEVVRAGDVAQQLAERTAQLEAQARAAQQRSGPALGGDADALRQHVEQLRAARRARRTERRARHRTTVADAATRWLG</sequence>
<dbReference type="Proteomes" id="UP000614741">
    <property type="component" value="Unassembled WGS sequence"/>
</dbReference>
<name>A0ABQ4DKJ0_9CELL</name>
<gene>
    <name evidence="2" type="ORF">Cph01nite_16180</name>
</gene>
<dbReference type="RefSeq" id="WP_203673097.1">
    <property type="nucleotide sequence ID" value="NZ_BONP01000007.1"/>
</dbReference>
<keyword evidence="3" id="KW-1185">Reference proteome</keyword>
<proteinExistence type="predicted"/>
<reference evidence="2 3" key="1">
    <citation type="submission" date="2021-01" db="EMBL/GenBank/DDBJ databases">
        <title>Whole genome shotgun sequence of Cellulomonas phragmiteti NBRC 110785.</title>
        <authorList>
            <person name="Komaki H."/>
            <person name="Tamura T."/>
        </authorList>
    </citation>
    <scope>NUCLEOTIDE SEQUENCE [LARGE SCALE GENOMIC DNA]</scope>
    <source>
        <strain evidence="2 3">NBRC 110785</strain>
    </source>
</reference>
<accession>A0ABQ4DKJ0</accession>